<feature type="signal peptide" evidence="1">
    <location>
        <begin position="1"/>
        <end position="27"/>
    </location>
</feature>
<keyword evidence="1" id="KW-0732">Signal</keyword>
<feature type="chain" id="PRO_5011558503" description="Subtilisin inhibitor-like" evidence="1">
    <location>
        <begin position="28"/>
        <end position="128"/>
    </location>
</feature>
<dbReference type="RefSeq" id="WP_091289538.1">
    <property type="nucleotide sequence ID" value="NZ_FNON01000003.1"/>
</dbReference>
<sequence>MKRKLYGAVLAGMALTAISGFTAGASADVEYPFSLSFETASVSGKAVPHTQLRGELSNTDAGCYSLWIGEPGGIIPGQPGFLRYHKETTVCGVASAKVDYLAAAWYPEVRAKLCRDETELVCGKSIPL</sequence>
<evidence type="ECO:0000313" key="3">
    <source>
        <dbReference type="Proteomes" id="UP000199515"/>
    </source>
</evidence>
<dbReference type="Proteomes" id="UP000199515">
    <property type="component" value="Unassembled WGS sequence"/>
</dbReference>
<organism evidence="2 3">
    <name type="scientific">Amycolatopsis xylanica</name>
    <dbReference type="NCBI Taxonomy" id="589385"/>
    <lineage>
        <taxon>Bacteria</taxon>
        <taxon>Bacillati</taxon>
        <taxon>Actinomycetota</taxon>
        <taxon>Actinomycetes</taxon>
        <taxon>Pseudonocardiales</taxon>
        <taxon>Pseudonocardiaceae</taxon>
        <taxon>Amycolatopsis</taxon>
    </lineage>
</organism>
<dbReference type="EMBL" id="FNON01000003">
    <property type="protein sequence ID" value="SDX68229.1"/>
    <property type="molecule type" value="Genomic_DNA"/>
</dbReference>
<evidence type="ECO:0000256" key="1">
    <source>
        <dbReference type="SAM" id="SignalP"/>
    </source>
</evidence>
<keyword evidence="3" id="KW-1185">Reference proteome</keyword>
<name>A0A1H3DRE6_9PSEU</name>
<gene>
    <name evidence="2" type="ORF">SAMN05421504_103466</name>
</gene>
<reference evidence="2 3" key="1">
    <citation type="submission" date="2016-10" db="EMBL/GenBank/DDBJ databases">
        <authorList>
            <person name="de Groot N.N."/>
        </authorList>
    </citation>
    <scope>NUCLEOTIDE SEQUENCE [LARGE SCALE GENOMIC DNA]</scope>
    <source>
        <strain evidence="2 3">CPCC 202699</strain>
    </source>
</reference>
<dbReference type="AlphaFoldDB" id="A0A1H3DRE6"/>
<dbReference type="OrthoDB" id="3690785at2"/>
<accession>A0A1H3DRE6</accession>
<evidence type="ECO:0008006" key="4">
    <source>
        <dbReference type="Google" id="ProtNLM"/>
    </source>
</evidence>
<protein>
    <recommendedName>
        <fullName evidence="4">Subtilisin inhibitor-like</fullName>
    </recommendedName>
</protein>
<proteinExistence type="predicted"/>
<evidence type="ECO:0000313" key="2">
    <source>
        <dbReference type="EMBL" id="SDX68229.1"/>
    </source>
</evidence>